<comment type="caution">
    <text evidence="9">The sequence shown here is derived from an EMBL/GenBank/DDBJ whole genome shotgun (WGS) entry which is preliminary data.</text>
</comment>
<evidence type="ECO:0000256" key="1">
    <source>
        <dbReference type="ARBA" id="ARBA00004857"/>
    </source>
</evidence>
<comment type="similarity">
    <text evidence="2">Belongs to the transaldolase family. Type 1 subfamily.</text>
</comment>
<protein>
    <recommendedName>
        <fullName evidence="4 8">Transaldolase</fullName>
        <ecNumber evidence="3 8">2.2.1.2</ecNumber>
    </recommendedName>
</protein>
<reference evidence="9 10" key="1">
    <citation type="submission" date="2024-02" db="EMBL/GenBank/DDBJ databases">
        <authorList>
            <person name="Daric V."/>
            <person name="Darras S."/>
        </authorList>
    </citation>
    <scope>NUCLEOTIDE SEQUENCE [LARGE SCALE GENOMIC DNA]</scope>
</reference>
<dbReference type="PROSITE" id="PS00958">
    <property type="entry name" value="TRANSALDOLASE_2"/>
    <property type="match status" value="1"/>
</dbReference>
<dbReference type="InterPro" id="IPR018225">
    <property type="entry name" value="Transaldolase_AS"/>
</dbReference>
<dbReference type="InterPro" id="IPR013785">
    <property type="entry name" value="Aldolase_TIM"/>
</dbReference>
<keyword evidence="7" id="KW-0704">Schiff base</keyword>
<evidence type="ECO:0000256" key="8">
    <source>
        <dbReference type="RuleBase" id="RU000501"/>
    </source>
</evidence>
<evidence type="ECO:0000256" key="5">
    <source>
        <dbReference type="ARBA" id="ARBA00022679"/>
    </source>
</evidence>
<proteinExistence type="inferred from homology"/>
<evidence type="ECO:0000256" key="4">
    <source>
        <dbReference type="ARBA" id="ARBA00018292"/>
    </source>
</evidence>
<accession>A0ABP0GCC8</accession>
<keyword evidence="5 8" id="KW-0808">Transferase</keyword>
<evidence type="ECO:0000256" key="3">
    <source>
        <dbReference type="ARBA" id="ARBA00013151"/>
    </source>
</evidence>
<sequence length="336" mass="37304">MPADGEDFPESKRTKMASALDQLKSYTTVVADTGDINAIAKFLPQDATTNPSLLLAAAKLPEYDGLIQEAINYGKAQSNDLKEQVTAAMDKLFVIFGRKILDIVPGRVSTEVDARLSFDADAAVKKAKKFIELYEKDGISRERILIKLSTTWEGVQAAKILEAEGIHCNMTLLFSFAQAVACAEGGVTLISPFVGRIFDWYVKSTGQKEYGLLEDPGVKSVSKIYNYYKRFGYKTVVMGASFRNTNQIKALAGCDLLTISPKLLEQLQNDSSTIEQQVSEKNAQTMDLTQIHLDEASFRYLHNEDAMAVEKLAEGIRKFAEDAVKLENMLKERIMQ</sequence>
<dbReference type="CDD" id="cd00957">
    <property type="entry name" value="Transaldolase_TalAB"/>
    <property type="match status" value="1"/>
</dbReference>
<dbReference type="NCBIfam" id="NF009001">
    <property type="entry name" value="PRK12346.1"/>
    <property type="match status" value="1"/>
</dbReference>
<dbReference type="HAMAP" id="MF_00492">
    <property type="entry name" value="Transaldolase_1"/>
    <property type="match status" value="1"/>
</dbReference>
<dbReference type="Gene3D" id="3.20.20.70">
    <property type="entry name" value="Aldolase class I"/>
    <property type="match status" value="1"/>
</dbReference>
<dbReference type="EMBL" id="CAWYQH010000108">
    <property type="protein sequence ID" value="CAK8689441.1"/>
    <property type="molecule type" value="Genomic_DNA"/>
</dbReference>
<evidence type="ECO:0000256" key="7">
    <source>
        <dbReference type="ARBA" id="ARBA00023270"/>
    </source>
</evidence>
<dbReference type="Proteomes" id="UP001642483">
    <property type="component" value="Unassembled WGS sequence"/>
</dbReference>
<dbReference type="PANTHER" id="PTHR10683">
    <property type="entry name" value="TRANSALDOLASE"/>
    <property type="match status" value="1"/>
</dbReference>
<comment type="pathway">
    <text evidence="1 8">Carbohydrate degradation; pentose phosphate pathway; D-glyceraldehyde 3-phosphate and beta-D-fructose 6-phosphate from D-ribose 5-phosphate and D-xylulose 5-phosphate (non-oxidative stage): step 2/3.</text>
</comment>
<name>A0ABP0GCC8_CLALP</name>
<dbReference type="InterPro" id="IPR004730">
    <property type="entry name" value="Transaldolase_1"/>
</dbReference>
<keyword evidence="6 8" id="KW-0570">Pentose shunt</keyword>
<dbReference type="Pfam" id="PF00923">
    <property type="entry name" value="TAL_FSA"/>
    <property type="match status" value="1"/>
</dbReference>
<evidence type="ECO:0000313" key="10">
    <source>
        <dbReference type="Proteomes" id="UP001642483"/>
    </source>
</evidence>
<dbReference type="NCBIfam" id="TIGR00874">
    <property type="entry name" value="talAB"/>
    <property type="match status" value="1"/>
</dbReference>
<evidence type="ECO:0000256" key="6">
    <source>
        <dbReference type="ARBA" id="ARBA00023126"/>
    </source>
</evidence>
<gene>
    <name evidence="9" type="ORF">CVLEPA_LOCUS21445</name>
</gene>
<evidence type="ECO:0000313" key="9">
    <source>
        <dbReference type="EMBL" id="CAK8689441.1"/>
    </source>
</evidence>
<dbReference type="PANTHER" id="PTHR10683:SF18">
    <property type="entry name" value="TRANSALDOLASE"/>
    <property type="match status" value="1"/>
</dbReference>
<dbReference type="EC" id="2.2.1.2" evidence="3 8"/>
<comment type="function">
    <text evidence="8">Catalyzes the rate-limiting step of the non-oxidative phase in the pentose phosphate pathway. Catalyzes the reversible conversion of sedheptulose-7-phosphate and D-glyceraldehyde 3-phosphate into erythrose-4-phosphate and beta-D-fructose 6-phosphate.</text>
</comment>
<comment type="catalytic activity">
    <reaction evidence="8">
        <text>D-sedoheptulose 7-phosphate + D-glyceraldehyde 3-phosphate = D-erythrose 4-phosphate + beta-D-fructose 6-phosphate</text>
        <dbReference type="Rhea" id="RHEA:17053"/>
        <dbReference type="ChEBI" id="CHEBI:16897"/>
        <dbReference type="ChEBI" id="CHEBI:57483"/>
        <dbReference type="ChEBI" id="CHEBI:57634"/>
        <dbReference type="ChEBI" id="CHEBI:59776"/>
        <dbReference type="EC" id="2.2.1.2"/>
    </reaction>
</comment>
<organism evidence="9 10">
    <name type="scientific">Clavelina lepadiformis</name>
    <name type="common">Light-bulb sea squirt</name>
    <name type="synonym">Ascidia lepadiformis</name>
    <dbReference type="NCBI Taxonomy" id="159417"/>
    <lineage>
        <taxon>Eukaryota</taxon>
        <taxon>Metazoa</taxon>
        <taxon>Chordata</taxon>
        <taxon>Tunicata</taxon>
        <taxon>Ascidiacea</taxon>
        <taxon>Aplousobranchia</taxon>
        <taxon>Clavelinidae</taxon>
        <taxon>Clavelina</taxon>
    </lineage>
</organism>
<dbReference type="PROSITE" id="PS01054">
    <property type="entry name" value="TRANSALDOLASE_1"/>
    <property type="match status" value="1"/>
</dbReference>
<evidence type="ECO:0000256" key="2">
    <source>
        <dbReference type="ARBA" id="ARBA00008012"/>
    </source>
</evidence>
<dbReference type="InterPro" id="IPR001585">
    <property type="entry name" value="TAL/FSA"/>
</dbReference>
<keyword evidence="10" id="KW-1185">Reference proteome</keyword>
<dbReference type="SUPFAM" id="SSF51569">
    <property type="entry name" value="Aldolase"/>
    <property type="match status" value="1"/>
</dbReference>